<dbReference type="PANTHER" id="PTHR42771:SF10">
    <property type="entry name" value="FERRICHROME TRANSPORT ATP-BINDING PROTEIN FHUC"/>
    <property type="match status" value="1"/>
</dbReference>
<keyword evidence="2" id="KW-0813">Transport</keyword>
<evidence type="ECO:0000256" key="5">
    <source>
        <dbReference type="ARBA" id="ARBA00022741"/>
    </source>
</evidence>
<keyword evidence="6 11" id="KW-0067">ATP-binding</keyword>
<feature type="domain" description="ABC transporter" evidence="10">
    <location>
        <begin position="5"/>
        <end position="243"/>
    </location>
</feature>
<dbReference type="AlphaFoldDB" id="A0A134A3E1"/>
<dbReference type="CDD" id="cd03214">
    <property type="entry name" value="ABC_Iron-Siderophores_B12_Hemin"/>
    <property type="match status" value="1"/>
</dbReference>
<dbReference type="PROSITE" id="PS50893">
    <property type="entry name" value="ABC_TRANSPORTER_2"/>
    <property type="match status" value="1"/>
</dbReference>
<dbReference type="SMART" id="SM00382">
    <property type="entry name" value="AAA"/>
    <property type="match status" value="1"/>
</dbReference>
<dbReference type="Pfam" id="PF00005">
    <property type="entry name" value="ABC_tran"/>
    <property type="match status" value="1"/>
</dbReference>
<dbReference type="GO" id="GO:0005886">
    <property type="term" value="C:plasma membrane"/>
    <property type="evidence" value="ECO:0007669"/>
    <property type="project" value="UniProtKB-SubCell"/>
</dbReference>
<name>A0A134A3E1_9BACL</name>
<dbReference type="EMBL" id="LSDC01000025">
    <property type="protein sequence ID" value="KXB62202.1"/>
    <property type="molecule type" value="Genomic_DNA"/>
</dbReference>
<reference evidence="12" key="1">
    <citation type="submission" date="2016-01" db="EMBL/GenBank/DDBJ databases">
        <authorList>
            <person name="Mitreva M."/>
            <person name="Pepin K.H."/>
            <person name="Mihindukulasuriya K.A."/>
            <person name="Fulton R."/>
            <person name="Fronick C."/>
            <person name="O'Laughlin M."/>
            <person name="Miner T."/>
            <person name="Herter B."/>
            <person name="Rosa B.A."/>
            <person name="Cordes M."/>
            <person name="Tomlinson C."/>
            <person name="Wollam A."/>
            <person name="Palsikar V.B."/>
            <person name="Mardis E.R."/>
            <person name="Wilson R.K."/>
        </authorList>
    </citation>
    <scope>NUCLEOTIDE SEQUENCE [LARGE SCALE GENOMIC DNA]</scope>
    <source>
        <strain evidence="12">DNF01167</strain>
    </source>
</reference>
<dbReference type="InterPro" id="IPR003439">
    <property type="entry name" value="ABC_transporter-like_ATP-bd"/>
</dbReference>
<comment type="caution">
    <text evidence="11">The sequence shown here is derived from an EMBL/GenBank/DDBJ whole genome shotgun (WGS) entry which is preliminary data.</text>
</comment>
<dbReference type="InterPro" id="IPR051535">
    <property type="entry name" value="Siderophore_ABC-ATPase"/>
</dbReference>
<dbReference type="InterPro" id="IPR003593">
    <property type="entry name" value="AAA+_ATPase"/>
</dbReference>
<dbReference type="Gene3D" id="3.40.50.300">
    <property type="entry name" value="P-loop containing nucleotide triphosphate hydrolases"/>
    <property type="match status" value="1"/>
</dbReference>
<evidence type="ECO:0000313" key="11">
    <source>
        <dbReference type="EMBL" id="KXB62202.1"/>
    </source>
</evidence>
<evidence type="ECO:0000259" key="10">
    <source>
        <dbReference type="PROSITE" id="PS50893"/>
    </source>
</evidence>
<evidence type="ECO:0000256" key="7">
    <source>
        <dbReference type="ARBA" id="ARBA00023004"/>
    </source>
</evidence>
<evidence type="ECO:0000256" key="4">
    <source>
        <dbReference type="ARBA" id="ARBA00022496"/>
    </source>
</evidence>
<keyword evidence="4" id="KW-0410">Iron transport</keyword>
<dbReference type="GO" id="GO:0006826">
    <property type="term" value="P:iron ion transport"/>
    <property type="evidence" value="ECO:0007669"/>
    <property type="project" value="UniProtKB-KW"/>
</dbReference>
<evidence type="ECO:0000256" key="9">
    <source>
        <dbReference type="ARBA" id="ARBA00023136"/>
    </source>
</evidence>
<organism evidence="11 12">
    <name type="scientific">Gemella haemolysans</name>
    <dbReference type="NCBI Taxonomy" id="1379"/>
    <lineage>
        <taxon>Bacteria</taxon>
        <taxon>Bacillati</taxon>
        <taxon>Bacillota</taxon>
        <taxon>Bacilli</taxon>
        <taxon>Bacillales</taxon>
        <taxon>Gemellaceae</taxon>
        <taxon>Gemella</taxon>
    </lineage>
</organism>
<dbReference type="Proteomes" id="UP000070355">
    <property type="component" value="Unassembled WGS sequence"/>
</dbReference>
<dbReference type="STRING" id="1379.HMPREF3186_00456"/>
<dbReference type="SUPFAM" id="SSF52540">
    <property type="entry name" value="P-loop containing nucleoside triphosphate hydrolases"/>
    <property type="match status" value="1"/>
</dbReference>
<dbReference type="GO" id="GO:0005524">
    <property type="term" value="F:ATP binding"/>
    <property type="evidence" value="ECO:0007669"/>
    <property type="project" value="UniProtKB-KW"/>
</dbReference>
<accession>A0A134A3E1</accession>
<evidence type="ECO:0000313" key="12">
    <source>
        <dbReference type="Proteomes" id="UP000070355"/>
    </source>
</evidence>
<sequence length="254" mass="28792">MENIIEINNLTFKYDNKNALFEGLNVSIEKGKITTLLGKNGCGKSTLIKILAKNLNYNAGSVKIEGKELNSYSLKELASILAIVYQKNETPREITVYDMVSFARLPYQNIFFYKPTASDVEKIEFALEKTNLKAYKDKRVDELSGGQLQRVYIAMALAQSTDIIILDEPTTFLDIKYQKSIMQLVRDLNKSLGITIIMVLHDINQALAYSDNIIALLDGKVIKNDKAENFFDEELLNKLYDADIKIEDGKVISW</sequence>
<comment type="subcellular location">
    <subcellularLocation>
        <location evidence="1">Cell membrane</location>
        <topology evidence="1">Peripheral membrane protein</topology>
    </subcellularLocation>
</comment>
<evidence type="ECO:0000256" key="8">
    <source>
        <dbReference type="ARBA" id="ARBA00023065"/>
    </source>
</evidence>
<proteinExistence type="predicted"/>
<evidence type="ECO:0000256" key="2">
    <source>
        <dbReference type="ARBA" id="ARBA00022448"/>
    </source>
</evidence>
<dbReference type="OrthoDB" id="9787851at2"/>
<dbReference type="PATRIC" id="fig|1379.3.peg.452"/>
<dbReference type="PANTHER" id="PTHR42771">
    <property type="entry name" value="IRON(3+)-HYDROXAMATE IMPORT ATP-BINDING PROTEIN FHUC"/>
    <property type="match status" value="1"/>
</dbReference>
<evidence type="ECO:0000256" key="6">
    <source>
        <dbReference type="ARBA" id="ARBA00022840"/>
    </source>
</evidence>
<evidence type="ECO:0000256" key="3">
    <source>
        <dbReference type="ARBA" id="ARBA00022475"/>
    </source>
</evidence>
<dbReference type="FunFam" id="3.40.50.300:FF:000134">
    <property type="entry name" value="Iron-enterobactin ABC transporter ATP-binding protein"/>
    <property type="match status" value="1"/>
</dbReference>
<dbReference type="GO" id="GO:0016887">
    <property type="term" value="F:ATP hydrolysis activity"/>
    <property type="evidence" value="ECO:0007669"/>
    <property type="project" value="InterPro"/>
</dbReference>
<keyword evidence="8" id="KW-0406">Ion transport</keyword>
<dbReference type="RefSeq" id="WP_060913734.1">
    <property type="nucleotide sequence ID" value="NZ_KQ959931.1"/>
</dbReference>
<keyword evidence="3" id="KW-1003">Cell membrane</keyword>
<evidence type="ECO:0000256" key="1">
    <source>
        <dbReference type="ARBA" id="ARBA00004202"/>
    </source>
</evidence>
<keyword evidence="5" id="KW-0547">Nucleotide-binding</keyword>
<keyword evidence="9" id="KW-0472">Membrane</keyword>
<protein>
    <submittedName>
        <fullName evidence="11">Putative ferrichrome ABC transporter, ATP-binding protein FhuC</fullName>
    </submittedName>
</protein>
<dbReference type="InterPro" id="IPR027417">
    <property type="entry name" value="P-loop_NTPase"/>
</dbReference>
<gene>
    <name evidence="11" type="ORF">HMPREF3186_00456</name>
</gene>
<keyword evidence="7" id="KW-0408">Iron</keyword>